<evidence type="ECO:0000313" key="3">
    <source>
        <dbReference type="Proteomes" id="UP000245535"/>
    </source>
</evidence>
<dbReference type="PANTHER" id="PTHR34219">
    <property type="entry name" value="IRON-REGULATED INNER MEMBRANE PROTEIN-RELATED"/>
    <property type="match status" value="1"/>
</dbReference>
<feature type="transmembrane region" description="Helical" evidence="1">
    <location>
        <begin position="223"/>
        <end position="244"/>
    </location>
</feature>
<keyword evidence="1" id="KW-0472">Membrane</keyword>
<gene>
    <name evidence="2" type="ORF">BC781_10572</name>
</gene>
<dbReference type="RefSeq" id="WP_109620348.1">
    <property type="nucleotide sequence ID" value="NZ_QGDO01000005.1"/>
</dbReference>
<accession>A0A315ZV08</accession>
<protein>
    <submittedName>
        <fullName evidence="2">PepSY-associated transmembrane protein</fullName>
    </submittedName>
</protein>
<dbReference type="OrthoDB" id="1111139at2"/>
<evidence type="ECO:0000313" key="2">
    <source>
        <dbReference type="EMBL" id="PWJ40009.1"/>
    </source>
</evidence>
<dbReference type="AlphaFoldDB" id="A0A315ZV08"/>
<feature type="transmembrane region" description="Helical" evidence="1">
    <location>
        <begin position="275"/>
        <end position="293"/>
    </location>
</feature>
<keyword evidence="3" id="KW-1185">Reference proteome</keyword>
<reference evidence="2 3" key="1">
    <citation type="submission" date="2018-03" db="EMBL/GenBank/DDBJ databases">
        <title>Genomic Encyclopedia of Archaeal and Bacterial Type Strains, Phase II (KMG-II): from individual species to whole genera.</title>
        <authorList>
            <person name="Goeker M."/>
        </authorList>
    </citation>
    <scope>NUCLEOTIDE SEQUENCE [LARGE SCALE GENOMIC DNA]</scope>
    <source>
        <strain evidence="2 3">DSM 28229</strain>
    </source>
</reference>
<name>A0A315ZV08_SEDFL</name>
<evidence type="ECO:0000256" key="1">
    <source>
        <dbReference type="SAM" id="Phobius"/>
    </source>
</evidence>
<dbReference type="Proteomes" id="UP000245535">
    <property type="component" value="Unassembled WGS sequence"/>
</dbReference>
<feature type="transmembrane region" description="Helical" evidence="1">
    <location>
        <begin position="201"/>
        <end position="217"/>
    </location>
</feature>
<dbReference type="InterPro" id="IPR005625">
    <property type="entry name" value="PepSY-ass_TM"/>
</dbReference>
<keyword evidence="1" id="KW-1133">Transmembrane helix</keyword>
<feature type="transmembrane region" description="Helical" evidence="1">
    <location>
        <begin position="22"/>
        <end position="41"/>
    </location>
</feature>
<keyword evidence="1 2" id="KW-0812">Transmembrane</keyword>
<organism evidence="2 3">
    <name type="scientific">Sediminitomix flava</name>
    <dbReference type="NCBI Taxonomy" id="379075"/>
    <lineage>
        <taxon>Bacteria</taxon>
        <taxon>Pseudomonadati</taxon>
        <taxon>Bacteroidota</taxon>
        <taxon>Cytophagia</taxon>
        <taxon>Cytophagales</taxon>
        <taxon>Flammeovirgaceae</taxon>
        <taxon>Sediminitomix</taxon>
    </lineage>
</organism>
<dbReference type="EMBL" id="QGDO01000005">
    <property type="protein sequence ID" value="PWJ40009.1"/>
    <property type="molecule type" value="Genomic_DNA"/>
</dbReference>
<sequence>MRNFFSPIPKRTYKLAKSWHKYIGLALSLFLIWMSISGVILNHPDWFANFSVSKNLVPDEYHPYNWNRGAVVDAEFIGEDTLFFAGKQGIWRSIDRGKSFISEKENGFTDSRYFQKTNDICLLKENKQIVAATYGGIWLLDLENNHWQQADLGNYTNDQFVKIINRGNELLAFSKSGVYKSSIQSPLLFEEVELRRNSRPYMDLIMFFFALHSGWLWGLPGKLVYDIAAIVLIFLSATALYITFKKKINRKNKQNGKVSSNNKWLAFTIKNHSKIGLWILGFLMIFGGTGLFMRPPLLVALVNGKVPDKYIPSYIVKNPWYHSIRNTCYDPVKDRIILDTTEGLFEGKADLSEEFKPINWDVNIFVMGATVFEAKPNEHFWIGSFYGLFDYKEGKKLSKDLMMNTAVPLYQSMGRPAQYMVTGYFQRPDGEEFVSAHGQGLMNLDMYGKQPYQMPKEMYEDYRMSLWNYMFELHNGRLFSPILGKWGILFIPITALLFLILNITGTYEYIYRNRKKLFRLKKK</sequence>
<proteinExistence type="predicted"/>
<dbReference type="Pfam" id="PF03929">
    <property type="entry name" value="PepSY_TM"/>
    <property type="match status" value="1"/>
</dbReference>
<feature type="transmembrane region" description="Helical" evidence="1">
    <location>
        <begin position="486"/>
        <end position="511"/>
    </location>
</feature>
<comment type="caution">
    <text evidence="2">The sequence shown here is derived from an EMBL/GenBank/DDBJ whole genome shotgun (WGS) entry which is preliminary data.</text>
</comment>